<evidence type="ECO:0000313" key="1">
    <source>
        <dbReference type="EMBL" id="KKM91888.1"/>
    </source>
</evidence>
<comment type="caution">
    <text evidence="1">The sequence shown here is derived from an EMBL/GenBank/DDBJ whole genome shotgun (WGS) entry which is preliminary data.</text>
</comment>
<dbReference type="EMBL" id="LAZR01006472">
    <property type="protein sequence ID" value="KKM91888.1"/>
    <property type="molecule type" value="Genomic_DNA"/>
</dbReference>
<gene>
    <name evidence="1" type="ORF">LCGC14_1224010</name>
</gene>
<organism evidence="1">
    <name type="scientific">marine sediment metagenome</name>
    <dbReference type="NCBI Taxonomy" id="412755"/>
    <lineage>
        <taxon>unclassified sequences</taxon>
        <taxon>metagenomes</taxon>
        <taxon>ecological metagenomes</taxon>
    </lineage>
</organism>
<name>A0A0F9LEH8_9ZZZZ</name>
<accession>A0A0F9LEH8</accession>
<protein>
    <submittedName>
        <fullName evidence="1">Uncharacterized protein</fullName>
    </submittedName>
</protein>
<proteinExistence type="predicted"/>
<dbReference type="AlphaFoldDB" id="A0A0F9LEH8"/>
<reference evidence="1" key="1">
    <citation type="journal article" date="2015" name="Nature">
        <title>Complex archaea that bridge the gap between prokaryotes and eukaryotes.</title>
        <authorList>
            <person name="Spang A."/>
            <person name="Saw J.H."/>
            <person name="Jorgensen S.L."/>
            <person name="Zaremba-Niedzwiedzka K."/>
            <person name="Martijn J."/>
            <person name="Lind A.E."/>
            <person name="van Eijk R."/>
            <person name="Schleper C."/>
            <person name="Guy L."/>
            <person name="Ettema T.J."/>
        </authorList>
    </citation>
    <scope>NUCLEOTIDE SEQUENCE</scope>
</reference>
<sequence length="49" mass="5595">MTIYKWVCTYCYEVSTTNIGGKHICGKCRHSDRMQLLDANKAKTLEGLL</sequence>